<dbReference type="Proteomes" id="UP000281128">
    <property type="component" value="Unassembled WGS sequence"/>
</dbReference>
<reference evidence="2 3" key="1">
    <citation type="submission" date="2018-09" db="EMBL/GenBank/DDBJ databases">
        <title>Roseovarius spongiae sp. nov., isolated from a marine sponge.</title>
        <authorList>
            <person name="Zhuang L."/>
            <person name="Luo L."/>
        </authorList>
    </citation>
    <scope>NUCLEOTIDE SEQUENCE [LARGE SCALE GENOMIC DNA]</scope>
    <source>
        <strain evidence="2 3">HN-E21</strain>
    </source>
</reference>
<organism evidence="2 3">
    <name type="scientific">Roseovarius spongiae</name>
    <dbReference type="NCBI Taxonomy" id="2320272"/>
    <lineage>
        <taxon>Bacteria</taxon>
        <taxon>Pseudomonadati</taxon>
        <taxon>Pseudomonadota</taxon>
        <taxon>Alphaproteobacteria</taxon>
        <taxon>Rhodobacterales</taxon>
        <taxon>Roseobacteraceae</taxon>
        <taxon>Roseovarius</taxon>
    </lineage>
</organism>
<protein>
    <submittedName>
        <fullName evidence="2">Uncharacterized protein</fullName>
    </submittedName>
</protein>
<accession>A0A3A8B5I0</accession>
<sequence length="94" mass="10140">MNGIVVDPYIFFALLLAVFCTGVGIFFRQCARHPWRRVAIGWVLGAVLVLGGAALVHAWGAGGRAALFTGLILPVWLLGGLLGAMLGLAWYRRF</sequence>
<feature type="transmembrane region" description="Helical" evidence="1">
    <location>
        <begin position="6"/>
        <end position="27"/>
    </location>
</feature>
<evidence type="ECO:0000313" key="3">
    <source>
        <dbReference type="Proteomes" id="UP000281128"/>
    </source>
</evidence>
<evidence type="ECO:0000256" key="1">
    <source>
        <dbReference type="SAM" id="Phobius"/>
    </source>
</evidence>
<feature type="transmembrane region" description="Helical" evidence="1">
    <location>
        <begin position="65"/>
        <end position="91"/>
    </location>
</feature>
<keyword evidence="3" id="KW-1185">Reference proteome</keyword>
<keyword evidence="1" id="KW-1133">Transmembrane helix</keyword>
<keyword evidence="1" id="KW-0472">Membrane</keyword>
<dbReference type="AlphaFoldDB" id="A0A3A8B5I0"/>
<proteinExistence type="predicted"/>
<name>A0A3A8B5I0_9RHOB</name>
<dbReference type="RefSeq" id="WP_121165643.1">
    <property type="nucleotide sequence ID" value="NZ_RAPE01000002.1"/>
</dbReference>
<feature type="transmembrane region" description="Helical" evidence="1">
    <location>
        <begin position="39"/>
        <end position="59"/>
    </location>
</feature>
<keyword evidence="1" id="KW-0812">Transmembrane</keyword>
<comment type="caution">
    <text evidence="2">The sequence shown here is derived from an EMBL/GenBank/DDBJ whole genome shotgun (WGS) entry which is preliminary data.</text>
</comment>
<gene>
    <name evidence="2" type="ORF">D6850_07980</name>
</gene>
<evidence type="ECO:0000313" key="2">
    <source>
        <dbReference type="EMBL" id="RKF14806.1"/>
    </source>
</evidence>
<dbReference type="EMBL" id="RAPE01000002">
    <property type="protein sequence ID" value="RKF14806.1"/>
    <property type="molecule type" value="Genomic_DNA"/>
</dbReference>